<dbReference type="Pfam" id="PF13255">
    <property type="entry name" value="DUF4046"/>
    <property type="match status" value="1"/>
</dbReference>
<evidence type="ECO:0000259" key="1">
    <source>
        <dbReference type="Pfam" id="PF13255"/>
    </source>
</evidence>
<dbReference type="RefSeq" id="WP_327606486.1">
    <property type="nucleotide sequence ID" value="NZ_JARZFX010000002.1"/>
</dbReference>
<accession>A0ABU6KES0</accession>
<proteinExistence type="predicted"/>
<reference evidence="2 3" key="1">
    <citation type="journal article" date="2024" name="Int. J. Syst. Evol. Microbiol.">
        <title>Virgibacillus tibetensis sp. nov., isolated from salt lake on the Tibetan Plateau of China.</title>
        <authorList>
            <person name="Phurbu D."/>
            <person name="Liu Z.-X."/>
            <person name="Wang R."/>
            <person name="Zheng Y.-Y."/>
            <person name="Liu H.-C."/>
            <person name="Zhou Y.-G."/>
            <person name="Yu Y.-J."/>
            <person name="Li A.-H."/>
        </authorList>
    </citation>
    <scope>NUCLEOTIDE SEQUENCE [LARGE SCALE GENOMIC DNA]</scope>
    <source>
        <strain evidence="2 3">C22-A2</strain>
    </source>
</reference>
<name>A0ABU6KES0_9BACI</name>
<protein>
    <recommendedName>
        <fullName evidence="1">DUF4046 domain-containing protein</fullName>
    </recommendedName>
</protein>
<sequence length="523" mass="62206">MNNYRSMSHRRLLNEPIIAVYDDLFTGARKGLPKGTWQNDKNVIIISRYVLEMKMGLSREEIPRINRLFIKEQKLWGVLNRFKSIKKLLNFVYPGTYDEFDFPRVSEDYWASKENIKKRLEVILKQNKLSLNEIPNVVSYDKLVEWGFSNPLKRHNDSPYQLMNSIYPNRYKPFQFKKVPQRWSKDLIMLRTHFLEMLQKEKISFYEVPEKVNQEMLLKYRFSGAMSKCNNSPSKFIMTLFPHDFNQEDFPKTQGYWHDIHIARNTILKLIKKNAIPYTQIPRHITKQLLIENGLSGLLDKYAGSPINIIQTCFPNEFDITEFKRVPNRYWYHKENRIKALRLFCKKNNIEKQSLPTLSRAYFCQHFPRFVSVLDRHYESKSHLWIIEAFPEHKLKASDFNLLIGDDGQACDSKEELWLHNFLVRNLTQAVILREGKRFVNKPINEAYIPDWVIQLNGKKVIVEYFGLYGSSRFPNYTERADRKITFYKTLIDYKFVGVKPMDLKNTDEIINKIANDDIIIKP</sequence>
<dbReference type="InterPro" id="IPR025119">
    <property type="entry name" value="DUF4046"/>
</dbReference>
<gene>
    <name evidence="2" type="ORF">QGM71_05290</name>
</gene>
<comment type="caution">
    <text evidence="2">The sequence shown here is derived from an EMBL/GenBank/DDBJ whole genome shotgun (WGS) entry which is preliminary data.</text>
</comment>
<evidence type="ECO:0000313" key="2">
    <source>
        <dbReference type="EMBL" id="MEC5422914.1"/>
    </source>
</evidence>
<feature type="domain" description="DUF4046" evidence="1">
    <location>
        <begin position="17"/>
        <end position="95"/>
    </location>
</feature>
<evidence type="ECO:0000313" key="3">
    <source>
        <dbReference type="Proteomes" id="UP001335737"/>
    </source>
</evidence>
<keyword evidence="3" id="KW-1185">Reference proteome</keyword>
<dbReference type="EMBL" id="JARZFX010000002">
    <property type="protein sequence ID" value="MEC5422914.1"/>
    <property type="molecule type" value="Genomic_DNA"/>
</dbReference>
<organism evidence="2 3">
    <name type="scientific">Virgibacillus tibetensis</name>
    <dbReference type="NCBI Taxonomy" id="3042313"/>
    <lineage>
        <taxon>Bacteria</taxon>
        <taxon>Bacillati</taxon>
        <taxon>Bacillota</taxon>
        <taxon>Bacilli</taxon>
        <taxon>Bacillales</taxon>
        <taxon>Bacillaceae</taxon>
        <taxon>Virgibacillus</taxon>
    </lineage>
</organism>
<dbReference type="Proteomes" id="UP001335737">
    <property type="component" value="Unassembled WGS sequence"/>
</dbReference>